<dbReference type="Proteomes" id="UP000308018">
    <property type="component" value="Unassembled WGS sequence"/>
</dbReference>
<reference evidence="2 4" key="4">
    <citation type="submission" date="2019-04" db="EMBL/GenBank/DDBJ databases">
        <title>A reverse ecology approach based on a biological definition of microbial populations.</title>
        <authorList>
            <person name="Arevalo P."/>
            <person name="Vaninsberghe D."/>
            <person name="Elsherbini J."/>
            <person name="Gore J."/>
            <person name="Polz M."/>
        </authorList>
    </citation>
    <scope>NUCLEOTIDE SEQUENCE [LARGE SCALE GENOMIC DNA]</scope>
    <source>
        <strain evidence="2 4">10N.222.45.A8</strain>
    </source>
</reference>
<evidence type="ECO:0000313" key="1">
    <source>
        <dbReference type="EMBL" id="PMP11033.1"/>
    </source>
</evidence>
<evidence type="ECO:0008006" key="5">
    <source>
        <dbReference type="Google" id="ProtNLM"/>
    </source>
</evidence>
<dbReference type="EMBL" id="SYVV01000077">
    <property type="protein sequence ID" value="TKG26368.1"/>
    <property type="molecule type" value="Genomic_DNA"/>
</dbReference>
<reference evidence="3" key="1">
    <citation type="submission" date="2016-07" db="EMBL/GenBank/DDBJ databases">
        <title>Nontailed viruses are major unrecognized killers of bacteria in the ocean.</title>
        <authorList>
            <person name="Kauffman K."/>
            <person name="Hussain F."/>
            <person name="Yang J."/>
            <person name="Arevalo P."/>
            <person name="Brown J."/>
            <person name="Cutler M."/>
            <person name="Kelly L."/>
            <person name="Polz M.F."/>
        </authorList>
    </citation>
    <scope>NUCLEOTIDE SEQUENCE [LARGE SCALE GENOMIC DNA]</scope>
    <source>
        <strain evidence="3">10N.222.48.A2</strain>
    </source>
</reference>
<evidence type="ECO:0000313" key="4">
    <source>
        <dbReference type="Proteomes" id="UP000308018"/>
    </source>
</evidence>
<gene>
    <name evidence="1" type="ORF">BCS92_21860</name>
    <name evidence="2" type="ORF">FC057_24500</name>
</gene>
<comment type="caution">
    <text evidence="1">The sequence shown here is derived from an EMBL/GenBank/DDBJ whole genome shotgun (WGS) entry which is preliminary data.</text>
</comment>
<sequence length="61" mass="7169">MASWLHDCGKITTPESVVKKSTKLEAIYNRIHEVRIRFKLLKREEEITKLKSLVQAYPVGW</sequence>
<dbReference type="Proteomes" id="UP000235579">
    <property type="component" value="Unassembled WGS sequence"/>
</dbReference>
<dbReference type="Gene3D" id="1.10.3210.10">
    <property type="entry name" value="Hypothetical protein af1432"/>
    <property type="match status" value="1"/>
</dbReference>
<organism evidence="1 3">
    <name type="scientific">Vibrio tasmaniensis</name>
    <dbReference type="NCBI Taxonomy" id="212663"/>
    <lineage>
        <taxon>Bacteria</taxon>
        <taxon>Pseudomonadati</taxon>
        <taxon>Pseudomonadota</taxon>
        <taxon>Gammaproteobacteria</taxon>
        <taxon>Vibrionales</taxon>
        <taxon>Vibrionaceae</taxon>
        <taxon>Vibrio</taxon>
    </lineage>
</organism>
<accession>A0A2N7NDV6</accession>
<evidence type="ECO:0000313" key="2">
    <source>
        <dbReference type="EMBL" id="TKG26368.1"/>
    </source>
</evidence>
<proteinExistence type="predicted"/>
<dbReference type="AlphaFoldDB" id="A0A2N7NDV6"/>
<evidence type="ECO:0000313" key="3">
    <source>
        <dbReference type="Proteomes" id="UP000235579"/>
    </source>
</evidence>
<reference evidence="1" key="2">
    <citation type="submission" date="2016-07" db="EMBL/GenBank/DDBJ databases">
        <authorList>
            <person name="Wan K."/>
            <person name="Booth B."/>
            <person name="Spirohn K."/>
            <person name="Hao T."/>
            <person name="Hu Y."/>
            <person name="Calderwood M."/>
            <person name="Hill D."/>
            <person name="Mohr S."/>
            <person name="Vidal M."/>
            <person name="Celniker S."/>
            <person name="Perrimon N."/>
        </authorList>
    </citation>
    <scope>NUCLEOTIDE SEQUENCE</scope>
    <source>
        <strain evidence="1">10N.222.48.A2</strain>
    </source>
</reference>
<protein>
    <recommendedName>
        <fullName evidence="5">HD-GYP domain-containing protein</fullName>
    </recommendedName>
</protein>
<reference evidence="1" key="3">
    <citation type="journal article" date="2018" name="Nature">
        <title>A major lineage of non-tailed dsDNA viruses as unrecognized killers of marine bacteria.</title>
        <authorList>
            <person name="Kauffman K.M."/>
            <person name="Hussain F.A."/>
            <person name="Yang J."/>
            <person name="Arevalo P."/>
            <person name="Brown J.M."/>
            <person name="Chang W.K."/>
            <person name="VanInsberghe D."/>
            <person name="Elsherbini J."/>
            <person name="Sharma R.S."/>
            <person name="Cutler M.B."/>
            <person name="Kelly L."/>
            <person name="Polz M.F."/>
        </authorList>
    </citation>
    <scope>NUCLEOTIDE SEQUENCE</scope>
    <source>
        <strain evidence="1">10N.222.48.A2</strain>
    </source>
</reference>
<name>A0A2N7NDV6_9VIBR</name>
<dbReference type="EMBL" id="MDBP01000066">
    <property type="protein sequence ID" value="PMP11033.1"/>
    <property type="molecule type" value="Genomic_DNA"/>
</dbReference>